<protein>
    <submittedName>
        <fullName evidence="1">Uncharacterized protein</fullName>
    </submittedName>
</protein>
<dbReference type="EMBL" id="BART01012384">
    <property type="protein sequence ID" value="GAG80311.1"/>
    <property type="molecule type" value="Genomic_DNA"/>
</dbReference>
<feature type="non-terminal residue" evidence="1">
    <location>
        <position position="32"/>
    </location>
</feature>
<sequence>MKELQLDDSRIDAVQDSCLHGAFGTRIFIGSE</sequence>
<comment type="caution">
    <text evidence="1">The sequence shown here is derived from an EMBL/GenBank/DDBJ whole genome shotgun (WGS) entry which is preliminary data.</text>
</comment>
<organism evidence="1">
    <name type="scientific">marine sediment metagenome</name>
    <dbReference type="NCBI Taxonomy" id="412755"/>
    <lineage>
        <taxon>unclassified sequences</taxon>
        <taxon>metagenomes</taxon>
        <taxon>ecological metagenomes</taxon>
    </lineage>
</organism>
<name>X1C7C1_9ZZZZ</name>
<gene>
    <name evidence="1" type="ORF">S01H4_25880</name>
</gene>
<proteinExistence type="predicted"/>
<dbReference type="AlphaFoldDB" id="X1C7C1"/>
<accession>X1C7C1</accession>
<evidence type="ECO:0000313" key="1">
    <source>
        <dbReference type="EMBL" id="GAG80311.1"/>
    </source>
</evidence>
<reference evidence="1" key="1">
    <citation type="journal article" date="2014" name="Front. Microbiol.">
        <title>High frequency of phylogenetically diverse reductive dehalogenase-homologous genes in deep subseafloor sedimentary metagenomes.</title>
        <authorList>
            <person name="Kawai M."/>
            <person name="Futagami T."/>
            <person name="Toyoda A."/>
            <person name="Takaki Y."/>
            <person name="Nishi S."/>
            <person name="Hori S."/>
            <person name="Arai W."/>
            <person name="Tsubouchi T."/>
            <person name="Morono Y."/>
            <person name="Uchiyama I."/>
            <person name="Ito T."/>
            <person name="Fujiyama A."/>
            <person name="Inagaki F."/>
            <person name="Takami H."/>
        </authorList>
    </citation>
    <scope>NUCLEOTIDE SEQUENCE</scope>
    <source>
        <strain evidence="1">Expedition CK06-06</strain>
    </source>
</reference>